<accession>A0A174DWY0</accession>
<evidence type="ECO:0000256" key="7">
    <source>
        <dbReference type="ARBA" id="ARBA00022967"/>
    </source>
</evidence>
<dbReference type="FunFam" id="3.40.50.300:FF:000224">
    <property type="entry name" value="Energy-coupling factor transporter ATP-binding protein EcfA"/>
    <property type="match status" value="2"/>
</dbReference>
<evidence type="ECO:0000256" key="8">
    <source>
        <dbReference type="ARBA" id="ARBA00023136"/>
    </source>
</evidence>
<dbReference type="InterPro" id="IPR017871">
    <property type="entry name" value="ABC_transporter-like_CS"/>
</dbReference>
<evidence type="ECO:0000256" key="2">
    <source>
        <dbReference type="ARBA" id="ARBA00005417"/>
    </source>
</evidence>
<dbReference type="EMBL" id="CYYP01000011">
    <property type="protein sequence ID" value="CUO28535.1"/>
    <property type="molecule type" value="Genomic_DNA"/>
</dbReference>
<dbReference type="PANTHER" id="PTHR43553:SF27">
    <property type="entry name" value="ENERGY-COUPLING FACTOR TRANSPORTER ATP-BINDING PROTEIN ECFA2"/>
    <property type="match status" value="1"/>
</dbReference>
<dbReference type="PROSITE" id="PS00211">
    <property type="entry name" value="ABC_TRANSPORTER_1"/>
    <property type="match status" value="2"/>
</dbReference>
<dbReference type="InterPro" id="IPR003439">
    <property type="entry name" value="ABC_transporter-like_ATP-bd"/>
</dbReference>
<evidence type="ECO:0000256" key="1">
    <source>
        <dbReference type="ARBA" id="ARBA00004202"/>
    </source>
</evidence>
<dbReference type="AlphaFoldDB" id="A0A174DWY0"/>
<dbReference type="Gene3D" id="3.40.50.300">
    <property type="entry name" value="P-loop containing nucleotide triphosphate hydrolases"/>
    <property type="match status" value="2"/>
</dbReference>
<dbReference type="SMART" id="SM00382">
    <property type="entry name" value="AAA"/>
    <property type="match status" value="2"/>
</dbReference>
<keyword evidence="7" id="KW-1278">Translocase</keyword>
<dbReference type="RefSeq" id="WP_055286779.1">
    <property type="nucleotide sequence ID" value="NZ_CYYP01000011.1"/>
</dbReference>
<feature type="domain" description="ABC transporter" evidence="9">
    <location>
        <begin position="328"/>
        <end position="572"/>
    </location>
</feature>
<dbReference type="PROSITE" id="PS50893">
    <property type="entry name" value="ABC_TRANSPORTER_2"/>
    <property type="match status" value="2"/>
</dbReference>
<protein>
    <submittedName>
        <fullName evidence="10">Energy-coupling factor transporter ATP-binding protein EcfA2</fullName>
        <ecNumber evidence="10">3.6.3.-</ecNumber>
    </submittedName>
</protein>
<evidence type="ECO:0000259" key="9">
    <source>
        <dbReference type="PROSITE" id="PS50893"/>
    </source>
</evidence>
<keyword evidence="10" id="KW-0378">Hydrolase</keyword>
<dbReference type="CDD" id="cd03225">
    <property type="entry name" value="ABC_cobalt_CbiO_domain1"/>
    <property type="match status" value="2"/>
</dbReference>
<reference evidence="10 11" key="1">
    <citation type="submission" date="2015-09" db="EMBL/GenBank/DDBJ databases">
        <authorList>
            <consortium name="Pathogen Informatics"/>
        </authorList>
    </citation>
    <scope>NUCLEOTIDE SEQUENCE [LARGE SCALE GENOMIC DNA]</scope>
    <source>
        <strain evidence="10 11">2789STDY5608823</strain>
    </source>
</reference>
<evidence type="ECO:0000313" key="11">
    <source>
        <dbReference type="Proteomes" id="UP000095468"/>
    </source>
</evidence>
<dbReference type="GO" id="GO:0043190">
    <property type="term" value="C:ATP-binding cassette (ABC) transporter complex"/>
    <property type="evidence" value="ECO:0007669"/>
    <property type="project" value="TreeGrafter"/>
</dbReference>
<keyword evidence="5" id="KW-0547">Nucleotide-binding</keyword>
<evidence type="ECO:0000256" key="5">
    <source>
        <dbReference type="ARBA" id="ARBA00022741"/>
    </source>
</evidence>
<comment type="similarity">
    <text evidence="2">Belongs to the ABC transporter superfamily.</text>
</comment>
<evidence type="ECO:0000256" key="3">
    <source>
        <dbReference type="ARBA" id="ARBA00022448"/>
    </source>
</evidence>
<evidence type="ECO:0000256" key="6">
    <source>
        <dbReference type="ARBA" id="ARBA00022840"/>
    </source>
</evidence>
<dbReference type="NCBIfam" id="NF010167">
    <property type="entry name" value="PRK13648.1"/>
    <property type="match status" value="2"/>
</dbReference>
<dbReference type="InterPro" id="IPR003593">
    <property type="entry name" value="AAA+_ATPase"/>
</dbReference>
<dbReference type="NCBIfam" id="TIGR04520">
    <property type="entry name" value="ECF_ATPase_1"/>
    <property type="match status" value="1"/>
</dbReference>
<dbReference type="GO" id="GO:0016887">
    <property type="term" value="F:ATP hydrolysis activity"/>
    <property type="evidence" value="ECO:0007669"/>
    <property type="project" value="InterPro"/>
</dbReference>
<keyword evidence="8" id="KW-0472">Membrane</keyword>
<dbReference type="InterPro" id="IPR015856">
    <property type="entry name" value="ABC_transpr_CbiO/EcfA_su"/>
</dbReference>
<dbReference type="InterPro" id="IPR050095">
    <property type="entry name" value="ECF_ABC_transporter_ATP-bd"/>
</dbReference>
<comment type="subcellular location">
    <subcellularLocation>
        <location evidence="1">Cell membrane</location>
        <topology evidence="1">Peripheral membrane protein</topology>
    </subcellularLocation>
</comment>
<keyword evidence="6 10" id="KW-0067">ATP-binding</keyword>
<dbReference type="EC" id="3.6.3.-" evidence="10"/>
<dbReference type="SUPFAM" id="SSF52540">
    <property type="entry name" value="P-loop containing nucleoside triphosphate hydrolases"/>
    <property type="match status" value="2"/>
</dbReference>
<gene>
    <name evidence="10" type="primary">ecfA2</name>
    <name evidence="10" type="ORF">ERS852381_01324</name>
</gene>
<dbReference type="InterPro" id="IPR027417">
    <property type="entry name" value="P-loop_NTPase"/>
</dbReference>
<proteinExistence type="inferred from homology"/>
<dbReference type="GO" id="GO:0005524">
    <property type="term" value="F:ATP binding"/>
    <property type="evidence" value="ECO:0007669"/>
    <property type="project" value="UniProtKB-KW"/>
</dbReference>
<evidence type="ECO:0000256" key="4">
    <source>
        <dbReference type="ARBA" id="ARBA00022475"/>
    </source>
</evidence>
<feature type="domain" description="ABC transporter" evidence="9">
    <location>
        <begin position="2"/>
        <end position="235"/>
    </location>
</feature>
<dbReference type="PANTHER" id="PTHR43553">
    <property type="entry name" value="HEAVY METAL TRANSPORTER"/>
    <property type="match status" value="1"/>
</dbReference>
<dbReference type="InterPro" id="IPR030947">
    <property type="entry name" value="EcfA_1"/>
</dbReference>
<dbReference type="Pfam" id="PF00005">
    <property type="entry name" value="ABC_tran"/>
    <property type="match status" value="2"/>
</dbReference>
<evidence type="ECO:0000313" key="10">
    <source>
        <dbReference type="EMBL" id="CUO28535.1"/>
    </source>
</evidence>
<dbReference type="GO" id="GO:0042626">
    <property type="term" value="F:ATPase-coupled transmembrane transporter activity"/>
    <property type="evidence" value="ECO:0007669"/>
    <property type="project" value="TreeGrafter"/>
</dbReference>
<keyword evidence="3" id="KW-0813">Transport</keyword>
<organism evidence="10 11">
    <name type="scientific">Collinsella aerofaciens</name>
    <dbReference type="NCBI Taxonomy" id="74426"/>
    <lineage>
        <taxon>Bacteria</taxon>
        <taxon>Bacillati</taxon>
        <taxon>Actinomycetota</taxon>
        <taxon>Coriobacteriia</taxon>
        <taxon>Coriobacteriales</taxon>
        <taxon>Coriobacteriaceae</taxon>
        <taxon>Collinsella</taxon>
    </lineage>
</organism>
<sequence length="634" mass="67546">MIECRGVSFSYDGAVPALDGVDLNIEDGEFFCILGGNGSGKSTFAKHLNALLQPDAGTVRINGMDASDPELVYDIRSTAGMVFQNPDDQLVATLVEDDVAFGPENLGVPSAQIAQRLREALKGVGLVGFERHETHALSGGQKQRVALAGVLAMEPRVLILDEASSMLDPRGRKGLMKACRALHARGMTIVMITHFMEEAAEADRVAVFQTGRVAMLGTPDEILTRANELVQLNLDMPESCRLGMALRAKGVPVCAQVREADMVAEIAQTYAERSGAGTAGQPSASQLEIADGTVPVDNEGNASEPVIELSHVSYSYSLSPRERRRWHKRSATAGKSSKQALWGNDPSSPWALRDVSLTVRRGEFLGLAGHTGSGKSTLVQHLNGLIRPQEGSICALGLDLSNKKDAAAVKAKVGVVFQYPERQLFAETVAQDVAFGPHNLGLPQDEVDRRVESSLSRVGLDLSTVGDKSPFELSGGQQRRVAFAGVLAMEPEVLVLDEPMAGLDPAARKDFLGLIGRLHREGLTVVMVSHSMDDLANCCDRIVVMNEGAVFAEGTPAQVFAHADELKSIGLGVPAAQRMALALTEAGVPLRRGGLYTVESLADELADLLIGRPDGSSNVSDIAKSKTVAREEGC</sequence>
<dbReference type="Proteomes" id="UP000095468">
    <property type="component" value="Unassembled WGS sequence"/>
</dbReference>
<name>A0A174DWY0_9ACTN</name>
<keyword evidence="4" id="KW-1003">Cell membrane</keyword>